<feature type="region of interest" description="Disordered" evidence="25">
    <location>
        <begin position="420"/>
        <end position="447"/>
    </location>
</feature>
<keyword evidence="14" id="KW-0805">Transcription regulation</keyword>
<evidence type="ECO:0000256" key="25">
    <source>
        <dbReference type="SAM" id="MobiDB-lite"/>
    </source>
</evidence>
<dbReference type="Proteomes" id="UP001153269">
    <property type="component" value="Unassembled WGS sequence"/>
</dbReference>
<evidence type="ECO:0000256" key="16">
    <source>
        <dbReference type="ARBA" id="ARBA00023163"/>
    </source>
</evidence>
<evidence type="ECO:0000259" key="27">
    <source>
        <dbReference type="PROSITE" id="PS50011"/>
    </source>
</evidence>
<evidence type="ECO:0000256" key="18">
    <source>
        <dbReference type="ARBA" id="ARBA00047899"/>
    </source>
</evidence>
<comment type="domain">
    <text evidence="24">PH domain binds phospholipids including phosphatidic acid, phosphatidylinositol 3-phosphate, phosphatidylinositol 3,5-bisphosphate (PIP2) and phosphatidylinositol 3,4,5-trisphosphate (PIP3). May mediate protein binding to PIP2 or PIP3 containing membranes.</text>
</comment>
<evidence type="ECO:0000256" key="8">
    <source>
        <dbReference type="ARBA" id="ARBA00022741"/>
    </source>
</evidence>
<dbReference type="InterPro" id="IPR011009">
    <property type="entry name" value="Kinase-like_dom_sf"/>
</dbReference>
<dbReference type="InterPro" id="IPR036770">
    <property type="entry name" value="Ankyrin_rpt-contain_sf"/>
</dbReference>
<dbReference type="FunFam" id="1.25.40.20:FF:000020">
    <property type="entry name" value="Arf-GAP with coiled-coil, ANK repeat and PH domain-containing protein 2"/>
    <property type="match status" value="1"/>
</dbReference>
<feature type="compositionally biased region" description="Low complexity" evidence="25">
    <location>
        <begin position="1649"/>
        <end position="1681"/>
    </location>
</feature>
<feature type="compositionally biased region" description="Low complexity" evidence="25">
    <location>
        <begin position="1621"/>
        <end position="1639"/>
    </location>
</feature>
<dbReference type="FunFam" id="1.10.510.10:FF:000029">
    <property type="entry name" value="Homeodomain-interacting protein kinase 2 isoform 1"/>
    <property type="match status" value="1"/>
</dbReference>
<evidence type="ECO:0000256" key="4">
    <source>
        <dbReference type="ARBA" id="ARBA00022553"/>
    </source>
</evidence>
<evidence type="ECO:0000259" key="26">
    <source>
        <dbReference type="PROSITE" id="PS50003"/>
    </source>
</evidence>
<dbReference type="SMART" id="SM00220">
    <property type="entry name" value="S_TKc"/>
    <property type="match status" value="1"/>
</dbReference>
<protein>
    <recommendedName>
        <fullName evidence="24">Arf-GAP with coiled-coil, ANK repeat and PH domain-containing protein</fullName>
        <shortName evidence="24">Cnt-b</shortName>
    </recommendedName>
    <alternativeName>
        <fullName evidence="24">Centaurin-beta</fullName>
    </alternativeName>
</protein>
<dbReference type="PANTHER" id="PTHR23180">
    <property type="entry name" value="CENTAURIN/ARF"/>
    <property type="match status" value="1"/>
</dbReference>
<evidence type="ECO:0000256" key="12">
    <source>
        <dbReference type="ARBA" id="ARBA00022840"/>
    </source>
</evidence>
<feature type="compositionally biased region" description="Polar residues" evidence="25">
    <location>
        <begin position="1468"/>
        <end position="1482"/>
    </location>
</feature>
<dbReference type="Pfam" id="PF00069">
    <property type="entry name" value="Pkinase"/>
    <property type="match status" value="1"/>
</dbReference>
<dbReference type="InterPro" id="IPR045258">
    <property type="entry name" value="ACAP1/2/3-like"/>
</dbReference>
<keyword evidence="24" id="KW-0967">Endosome</keyword>
<evidence type="ECO:0000256" key="9">
    <source>
        <dbReference type="ARBA" id="ARBA00022771"/>
    </source>
</evidence>
<dbReference type="PROSITE" id="PS50115">
    <property type="entry name" value="ARFGAP"/>
    <property type="match status" value="1"/>
</dbReference>
<dbReference type="InterPro" id="IPR001164">
    <property type="entry name" value="ArfGAP_dom"/>
</dbReference>
<feature type="binding site" evidence="23">
    <location>
        <position position="880"/>
    </location>
    <ligand>
        <name>ATP</name>
        <dbReference type="ChEBI" id="CHEBI:30616"/>
    </ligand>
</feature>
<keyword evidence="2" id="KW-1017">Isopeptide bond</keyword>
<evidence type="ECO:0000256" key="11">
    <source>
        <dbReference type="ARBA" id="ARBA00022833"/>
    </source>
</evidence>
<keyword evidence="17" id="KW-0539">Nucleus</keyword>
<comment type="catalytic activity">
    <reaction evidence="19">
        <text>L-seryl-[protein] + ATP = O-phospho-L-seryl-[protein] + ADP + H(+)</text>
        <dbReference type="Rhea" id="RHEA:17989"/>
        <dbReference type="Rhea" id="RHEA-COMP:9863"/>
        <dbReference type="Rhea" id="RHEA-COMP:11604"/>
        <dbReference type="ChEBI" id="CHEBI:15378"/>
        <dbReference type="ChEBI" id="CHEBI:29999"/>
        <dbReference type="ChEBI" id="CHEBI:30616"/>
        <dbReference type="ChEBI" id="CHEBI:83421"/>
        <dbReference type="ChEBI" id="CHEBI:456216"/>
        <dbReference type="EC" id="2.7.11.1"/>
    </reaction>
</comment>
<dbReference type="CDD" id="cd13250">
    <property type="entry name" value="PH_ACAP"/>
    <property type="match status" value="1"/>
</dbReference>
<keyword evidence="10" id="KW-0418">Kinase</keyword>
<evidence type="ECO:0000256" key="1">
    <source>
        <dbReference type="ARBA" id="ARBA00004123"/>
    </source>
</evidence>
<dbReference type="PROSITE" id="PS00108">
    <property type="entry name" value="PROTEIN_KINASE_ST"/>
    <property type="match status" value="1"/>
</dbReference>
<keyword evidence="3" id="KW-0723">Serine/threonine-protein kinase</keyword>
<dbReference type="InterPro" id="IPR037278">
    <property type="entry name" value="ARFGAP/RecO"/>
</dbReference>
<proteinExistence type="inferred from homology"/>
<dbReference type="SUPFAM" id="SSF48403">
    <property type="entry name" value="Ankyrin repeat"/>
    <property type="match status" value="1"/>
</dbReference>
<dbReference type="Pfam" id="PF00169">
    <property type="entry name" value="PH"/>
    <property type="match status" value="1"/>
</dbReference>
<dbReference type="PROSITE" id="PS50088">
    <property type="entry name" value="ANK_REPEAT"/>
    <property type="match status" value="2"/>
</dbReference>
<evidence type="ECO:0000256" key="10">
    <source>
        <dbReference type="ARBA" id="ARBA00022777"/>
    </source>
</evidence>
<dbReference type="SUPFAM" id="SSF56112">
    <property type="entry name" value="Protein kinase-like (PK-like)"/>
    <property type="match status" value="1"/>
</dbReference>
<feature type="repeat" description="ANK" evidence="21">
    <location>
        <begin position="518"/>
        <end position="550"/>
    </location>
</feature>
<feature type="compositionally biased region" description="Acidic residues" evidence="25">
    <location>
        <begin position="420"/>
        <end position="443"/>
    </location>
</feature>
<evidence type="ECO:0000256" key="17">
    <source>
        <dbReference type="ARBA" id="ARBA00023242"/>
    </source>
</evidence>
<feature type="domain" description="Protein kinase" evidence="27">
    <location>
        <begin position="851"/>
        <end position="1178"/>
    </location>
</feature>
<evidence type="ECO:0000256" key="2">
    <source>
        <dbReference type="ARBA" id="ARBA00022499"/>
    </source>
</evidence>
<dbReference type="SUPFAM" id="SSF50729">
    <property type="entry name" value="PH domain-like"/>
    <property type="match status" value="1"/>
</dbReference>
<evidence type="ECO:0000256" key="5">
    <source>
        <dbReference type="ARBA" id="ARBA00022679"/>
    </source>
</evidence>
<evidence type="ECO:0000259" key="28">
    <source>
        <dbReference type="PROSITE" id="PS50115"/>
    </source>
</evidence>
<dbReference type="GO" id="GO:0010008">
    <property type="term" value="C:endosome membrane"/>
    <property type="evidence" value="ECO:0007669"/>
    <property type="project" value="UniProtKB-SubCell"/>
</dbReference>
<dbReference type="InterPro" id="IPR038508">
    <property type="entry name" value="ArfGAP_dom_sf"/>
</dbReference>
<dbReference type="GO" id="GO:0005096">
    <property type="term" value="F:GTPase activator activity"/>
    <property type="evidence" value="ECO:0007669"/>
    <property type="project" value="UniProtKB-KW"/>
</dbReference>
<feature type="compositionally biased region" description="Polar residues" evidence="25">
    <location>
        <begin position="687"/>
        <end position="710"/>
    </location>
</feature>
<dbReference type="SMART" id="SM00233">
    <property type="entry name" value="PH"/>
    <property type="match status" value="1"/>
</dbReference>
<dbReference type="Gene3D" id="1.25.40.20">
    <property type="entry name" value="Ankyrin repeat-containing domain"/>
    <property type="match status" value="1"/>
</dbReference>
<dbReference type="Gene3D" id="1.10.220.150">
    <property type="entry name" value="Arf GTPase activating protein"/>
    <property type="match status" value="1"/>
</dbReference>
<comment type="subcellular location">
    <subcellularLocation>
        <location evidence="24">Endosome membrane</location>
        <topology evidence="24">Peripheral membrane protein</topology>
    </subcellularLocation>
    <subcellularLocation>
        <location evidence="1">Nucleus</location>
    </subcellularLocation>
</comment>
<dbReference type="CDD" id="cd14211">
    <property type="entry name" value="STKc_HIPK"/>
    <property type="match status" value="1"/>
</dbReference>
<comment type="catalytic activity">
    <reaction evidence="18">
        <text>L-threonyl-[protein] + ATP = O-phospho-L-threonyl-[protein] + ADP + H(+)</text>
        <dbReference type="Rhea" id="RHEA:46608"/>
        <dbReference type="Rhea" id="RHEA-COMP:11060"/>
        <dbReference type="Rhea" id="RHEA-COMP:11605"/>
        <dbReference type="ChEBI" id="CHEBI:15378"/>
        <dbReference type="ChEBI" id="CHEBI:30013"/>
        <dbReference type="ChEBI" id="CHEBI:30616"/>
        <dbReference type="ChEBI" id="CHEBI:61977"/>
        <dbReference type="ChEBI" id="CHEBI:456216"/>
        <dbReference type="EC" id="2.7.11.1"/>
    </reaction>
</comment>
<feature type="region of interest" description="Disordered" evidence="25">
    <location>
        <begin position="687"/>
        <end position="832"/>
    </location>
</feature>
<evidence type="ECO:0000256" key="6">
    <source>
        <dbReference type="ARBA" id="ARBA00022723"/>
    </source>
</evidence>
<dbReference type="PROSITE" id="PS00107">
    <property type="entry name" value="PROTEIN_KINASE_ATP"/>
    <property type="match status" value="1"/>
</dbReference>
<evidence type="ECO:0000256" key="3">
    <source>
        <dbReference type="ARBA" id="ARBA00022527"/>
    </source>
</evidence>
<dbReference type="GO" id="GO:0005654">
    <property type="term" value="C:nucleoplasm"/>
    <property type="evidence" value="ECO:0007669"/>
    <property type="project" value="UniProtKB-ARBA"/>
</dbReference>
<evidence type="ECO:0000313" key="30">
    <source>
        <dbReference type="Proteomes" id="UP001153269"/>
    </source>
</evidence>
<dbReference type="InterPro" id="IPR000719">
    <property type="entry name" value="Prot_kinase_dom"/>
</dbReference>
<feature type="region of interest" description="Disordered" evidence="25">
    <location>
        <begin position="324"/>
        <end position="358"/>
    </location>
</feature>
<dbReference type="InterPro" id="IPR011993">
    <property type="entry name" value="PH-like_dom_sf"/>
</dbReference>
<dbReference type="Gene3D" id="3.30.200.20">
    <property type="entry name" value="Phosphorylase Kinase, domain 1"/>
    <property type="match status" value="1"/>
</dbReference>
<evidence type="ECO:0000256" key="19">
    <source>
        <dbReference type="ARBA" id="ARBA00048679"/>
    </source>
</evidence>
<feature type="region of interest" description="Disordered" evidence="25">
    <location>
        <begin position="1421"/>
        <end position="1505"/>
    </location>
</feature>
<feature type="region of interest" description="Disordered" evidence="25">
    <location>
        <begin position="1768"/>
        <end position="1799"/>
    </location>
</feature>
<sequence>MLLKQTKRLRMKILCRWDRSLDFSYDDSKVEFNVDAPNGVVMEGYLFKRASNAFKTWNRRWFSIQNSQLVYQKKLKDSLTVVVEDLRLCSVKPFEDIERRFCFEVVSPNKLCREVNESVLVCVFRSCMLQAESEKLRQAWIQAVQASIASAYRESPDSYYIEHLDRTASPSTSSIDSASEPRDRSARGDTILQRIQCLPGNERCCDCGQADPRWASINLGILLCIECSGIHRSLGVQCSKVRSLTLDTWEPELLKLMCELGNSVINHIYEGSYQEQGLKKPSASSSRQEKETWIKAKYVEKKFLKKMGCTEILINGERKPERRWSVKKCRRHNSASTVPKARRRYRQEPGSTSPSTLSAAAAKFRRDSLFCPDELDTLFSYFDTGSGPRSLSSDSGLGGSTDGSTDILVFGSVVDSVTEEECEVSEDSSGEPELEAEPETSDPEDIRDLHPGALLYKASKARNLPVMAEALAHGADVNSVNDEDEGKTPLIQAVIGGSLIACEFLLQNAADVNQRDARGRCPLHHATYLGHTGQVCLFLKRGATQNDGDEDGQDPLSIAVQQANADIVTLLRLARMNEEMRESEGPFGQPGDATYLDIFREFSHMASHNPEKLKRRSVHFRHSFSSGDQLQLRQHGETLMSQLQRCVRTSTDMASQLQVFSSPSVSSSAYSRSKRLKVENPAWEASNQLGDNGFYQQSPTQGAAPSTSGSNFNPVFNPNQVPPPPAGSREQTVVRAADSTGSLRGPPSSSSSSSSSRRVKDAESSSQPCDLYPKQYSLKRKSEEVDSSDSVQILEELSAPVVSNRTGGGGGTTTAQSIAHSTSTTKSSNSHSEGDYQLVQHEILCSMSNSYEVLEFLGRGTFGQVAKCWKRGTNEIVAIKILKNHPSYARQGQIEVSILSRLSTENADEFNFVRSYECFQHKNHTCLVFEMLEQNLYDFLKHSKFSPLLLRCIRPILQQVSTALMKLKSLGLIHADLKPENIMLVDPLRQPYRVKVIDFGSASHVSKALCSTYLQSRYYRAPEIILGLPFCEAIDMWSLGCVIAELFLGWPLYPGASEYDQIRYISQTQGLPAEYLLSAGTKTCRFFNRGPDSSYPLWRLKTPAEQEAEMGIKSKEARKYIFNCLDDMMQVNMTNLEGTDVLAEKADRREFIDLLKKMLTLDADKRITPMKTLNHPFVTMTHLLHFPHSSHVKSCFQNMDICKRRCSAFDNGKNLFASNNPPSAATNLTVTFSSQLNQHNQMSSTGGQSLSLSSNVPLLNYQPGLYQQATINIPGLTQQGVPLQTRPTQLCTQTEPFQQTLIVCPPTIQGLQTSNKPSGYPVRMDNSVPLVPQNQSSQSLHIQPGMLAQASLDPLLFGSLYASVAAVPRLGSSRLPVGCRGGNLCSCLDQKASTLQGWPAGTQQILIPSTWQTMAGMAIHNPGQTVVPDSPMEAPVSDSQQASVWRGRHGSQYEGVSQQDAGVGRHAASQNHSSGAAHSRAQQGKRSRARHAETRARPVSSVHSAHTVVHNTSSLGGDQSQPIVISDTPSPAVSIITIHSDSEDEDDRKFPAACSGTSQRPNVISCVTVHDSHDSDSSTSSPLSPKASSQPAKALAVTLPSVKSQSGESTTHKAPAAPDQTTSSVGKSKKSSTLQSSRSGDSNTERSQRQSASSRSQPLNLSQVQQSVMSSSDDPTGSSSSLRRPPTYPPPVSSHSSYRLQDNALFTSTPTCTRTRRPPPWPPCPRRWIRCKVSRLATAERAGPSPLWRCCRRAAAWSWEVLLRHSTPATTSTSSLSRRLRCRSGSSRSNAPVLLTNGNSTSTPTCKDCGGGDGRSA</sequence>
<feature type="region of interest" description="Disordered" evidence="25">
    <location>
        <begin position="1539"/>
        <end position="1700"/>
    </location>
</feature>
<evidence type="ECO:0000256" key="14">
    <source>
        <dbReference type="ARBA" id="ARBA00023015"/>
    </source>
</evidence>
<comment type="activity regulation">
    <text evidence="24">GAP activity stimulated by phosphatidylinositol 4,5-bisphosphate (PIP2) and phosphatidic acid.</text>
</comment>
<dbReference type="PANTHER" id="PTHR23180:SF407">
    <property type="entry name" value="ARF-GAP WITH COILED-COIL, ANK REPEAT AND PH DOMAIN-CONTAINING PROTEIN 3"/>
    <property type="match status" value="1"/>
</dbReference>
<keyword evidence="11 24" id="KW-0862">Zinc</keyword>
<dbReference type="PROSITE" id="PS50011">
    <property type="entry name" value="PROTEIN_KINASE_DOM"/>
    <property type="match status" value="1"/>
</dbReference>
<dbReference type="PROSITE" id="PS50003">
    <property type="entry name" value="PH_DOMAIN"/>
    <property type="match status" value="1"/>
</dbReference>
<dbReference type="FunFam" id="1.10.220.150:FF:000007">
    <property type="entry name" value="Arf-GAP with coiled-coil, ANK repeat and PH domain-containing protein 2"/>
    <property type="match status" value="1"/>
</dbReference>
<dbReference type="InterPro" id="IPR001849">
    <property type="entry name" value="PH_domain"/>
</dbReference>
<keyword evidence="30" id="KW-1185">Reference proteome</keyword>
<dbReference type="SUPFAM" id="SSF57863">
    <property type="entry name" value="ArfGap/RecO-like zinc finger"/>
    <property type="match status" value="1"/>
</dbReference>
<evidence type="ECO:0000256" key="7">
    <source>
        <dbReference type="ARBA" id="ARBA00022737"/>
    </source>
</evidence>
<keyword evidence="15 21" id="KW-0040">ANK repeat</keyword>
<dbReference type="GO" id="GO:0005524">
    <property type="term" value="F:ATP binding"/>
    <property type="evidence" value="ECO:0007669"/>
    <property type="project" value="UniProtKB-UniRule"/>
</dbReference>
<dbReference type="SMART" id="SM00105">
    <property type="entry name" value="ArfGap"/>
    <property type="match status" value="1"/>
</dbReference>
<dbReference type="EMBL" id="CADEAL010004293">
    <property type="protein sequence ID" value="CAB1456350.1"/>
    <property type="molecule type" value="Genomic_DNA"/>
</dbReference>
<keyword evidence="24" id="KW-0343">GTPase activation</keyword>
<evidence type="ECO:0000256" key="20">
    <source>
        <dbReference type="ARBA" id="ARBA00061380"/>
    </source>
</evidence>
<keyword evidence="8 23" id="KW-0547">Nucleotide-binding</keyword>
<keyword evidence="4" id="KW-0597">Phosphoprotein</keyword>
<evidence type="ECO:0000256" key="21">
    <source>
        <dbReference type="PROSITE-ProRule" id="PRU00023"/>
    </source>
</evidence>
<dbReference type="GO" id="GO:0004674">
    <property type="term" value="F:protein serine/threonine kinase activity"/>
    <property type="evidence" value="ECO:0007669"/>
    <property type="project" value="UniProtKB-KW"/>
</dbReference>
<keyword evidence="9 22" id="KW-0863">Zinc-finger</keyword>
<feature type="compositionally biased region" description="Low complexity" evidence="25">
    <location>
        <begin position="739"/>
        <end position="756"/>
    </location>
</feature>
<comment type="domain">
    <text evidence="24">The BAR domain mediates homodimerization, it can neither bind membrane nor impart curvature, but instead requires the neighboring PH domain to achieve these functions.</text>
</comment>
<dbReference type="PRINTS" id="PR00405">
    <property type="entry name" value="REVINTRACTNG"/>
</dbReference>
<dbReference type="Gene3D" id="1.10.510.10">
    <property type="entry name" value="Transferase(Phosphotransferase) domain 1"/>
    <property type="match status" value="1"/>
</dbReference>
<feature type="compositionally biased region" description="Low complexity" evidence="25">
    <location>
        <begin position="1577"/>
        <end position="1595"/>
    </location>
</feature>
<accession>A0A9N7VVD7</accession>
<feature type="compositionally biased region" description="Low complexity" evidence="25">
    <location>
        <begin position="820"/>
        <end position="831"/>
    </location>
</feature>
<feature type="domain" description="Arf-GAP" evidence="28">
    <location>
        <begin position="189"/>
        <end position="311"/>
    </location>
</feature>
<evidence type="ECO:0000256" key="15">
    <source>
        <dbReference type="ARBA" id="ARBA00023043"/>
    </source>
</evidence>
<dbReference type="FunFam" id="2.30.29.30:FF:000026">
    <property type="entry name" value="Arf-GAP with coiled-coil, ANK repeat and PH domain-containing protein 2"/>
    <property type="match status" value="1"/>
</dbReference>
<dbReference type="PROSITE" id="PS50297">
    <property type="entry name" value="ANK_REP_REGION"/>
    <property type="match status" value="1"/>
</dbReference>
<keyword evidence="16" id="KW-0804">Transcription</keyword>
<dbReference type="Pfam" id="PF01412">
    <property type="entry name" value="ArfGap"/>
    <property type="match status" value="1"/>
</dbReference>
<dbReference type="InterPro" id="IPR017441">
    <property type="entry name" value="Protein_kinase_ATP_BS"/>
</dbReference>
<comment type="function">
    <text evidence="24">GTPase-activating protein for the ADP ribosylation factor family.</text>
</comment>
<keyword evidence="5" id="KW-0808">Transferase</keyword>
<dbReference type="Gene3D" id="2.30.29.30">
    <property type="entry name" value="Pleckstrin-homology domain (PH domain)/Phosphotyrosine-binding domain (PTB)"/>
    <property type="match status" value="1"/>
</dbReference>
<dbReference type="FunFam" id="3.30.200.20:FF:000022">
    <property type="entry name" value="Homeodomain-interacting protein kinase 2 isoform 1"/>
    <property type="match status" value="1"/>
</dbReference>
<dbReference type="InterPro" id="IPR002110">
    <property type="entry name" value="Ankyrin_rpt"/>
</dbReference>
<gene>
    <name evidence="29" type="ORF">PLEPLA_LOCUS44134</name>
</gene>
<dbReference type="GO" id="GO:0008270">
    <property type="term" value="F:zinc ion binding"/>
    <property type="evidence" value="ECO:0007669"/>
    <property type="project" value="UniProtKB-KW"/>
</dbReference>
<keyword evidence="13" id="KW-0832">Ubl conjugation</keyword>
<keyword evidence="12 23" id="KW-0067">ATP-binding</keyword>
<organism evidence="29 30">
    <name type="scientific">Pleuronectes platessa</name>
    <name type="common">European plaice</name>
    <dbReference type="NCBI Taxonomy" id="8262"/>
    <lineage>
        <taxon>Eukaryota</taxon>
        <taxon>Metazoa</taxon>
        <taxon>Chordata</taxon>
        <taxon>Craniata</taxon>
        <taxon>Vertebrata</taxon>
        <taxon>Euteleostomi</taxon>
        <taxon>Actinopterygii</taxon>
        <taxon>Neopterygii</taxon>
        <taxon>Teleostei</taxon>
        <taxon>Neoteleostei</taxon>
        <taxon>Acanthomorphata</taxon>
        <taxon>Carangaria</taxon>
        <taxon>Pleuronectiformes</taxon>
        <taxon>Pleuronectoidei</taxon>
        <taxon>Pleuronectidae</taxon>
        <taxon>Pleuronectes</taxon>
    </lineage>
</organism>
<dbReference type="Pfam" id="PF12796">
    <property type="entry name" value="Ank_2"/>
    <property type="match status" value="1"/>
</dbReference>
<evidence type="ECO:0000256" key="13">
    <source>
        <dbReference type="ARBA" id="ARBA00022843"/>
    </source>
</evidence>
<comment type="similarity">
    <text evidence="20">Belongs to the protein kinase superfamily. CMGC Ser/Thr protein kinase family. HIPK subfamily.</text>
</comment>
<evidence type="ECO:0000313" key="29">
    <source>
        <dbReference type="EMBL" id="CAB1456350.1"/>
    </source>
</evidence>
<dbReference type="SMART" id="SM00248">
    <property type="entry name" value="ANK"/>
    <property type="match status" value="3"/>
</dbReference>
<feature type="repeat" description="ANK" evidence="21">
    <location>
        <begin position="485"/>
        <end position="517"/>
    </location>
</feature>
<evidence type="ECO:0000256" key="22">
    <source>
        <dbReference type="PROSITE-ProRule" id="PRU00288"/>
    </source>
</evidence>
<feature type="domain" description="PH" evidence="26">
    <location>
        <begin position="39"/>
        <end position="149"/>
    </location>
</feature>
<reference evidence="29" key="1">
    <citation type="submission" date="2020-03" db="EMBL/GenBank/DDBJ databases">
        <authorList>
            <person name="Weist P."/>
        </authorList>
    </citation>
    <scope>NUCLEOTIDE SEQUENCE</scope>
</reference>
<evidence type="ECO:0000256" key="23">
    <source>
        <dbReference type="PROSITE-ProRule" id="PRU10141"/>
    </source>
</evidence>
<keyword evidence="7 24" id="KW-0677">Repeat</keyword>
<name>A0A9N7VVD7_PLEPL</name>
<evidence type="ECO:0000256" key="24">
    <source>
        <dbReference type="RuleBase" id="RU369028"/>
    </source>
</evidence>
<comment type="caution">
    <text evidence="29">The sequence shown here is derived from an EMBL/GenBank/DDBJ whole genome shotgun (WGS) entry which is preliminary data.</text>
</comment>
<keyword evidence="6 24" id="KW-0479">Metal-binding</keyword>
<dbReference type="InterPro" id="IPR008271">
    <property type="entry name" value="Ser/Thr_kinase_AS"/>
</dbReference>
<feature type="compositionally biased region" description="Low complexity" evidence="25">
    <location>
        <begin position="1768"/>
        <end position="1789"/>
    </location>
</feature>